<organism evidence="9 10">
    <name type="scientific">Varibaculum cambriense</name>
    <dbReference type="NCBI Taxonomy" id="184870"/>
    <lineage>
        <taxon>Bacteria</taxon>
        <taxon>Bacillati</taxon>
        <taxon>Actinomycetota</taxon>
        <taxon>Actinomycetes</taxon>
        <taxon>Actinomycetales</taxon>
        <taxon>Actinomycetaceae</taxon>
        <taxon>Varibaculum</taxon>
    </lineage>
</organism>
<accession>A0AAJ1BC83</accession>
<feature type="transmembrane region" description="Helical" evidence="7">
    <location>
        <begin position="155"/>
        <end position="178"/>
    </location>
</feature>
<evidence type="ECO:0000256" key="3">
    <source>
        <dbReference type="ARBA" id="ARBA00022475"/>
    </source>
</evidence>
<feature type="transmembrane region" description="Helical" evidence="7">
    <location>
        <begin position="190"/>
        <end position="208"/>
    </location>
</feature>
<feature type="domain" description="VTT" evidence="8">
    <location>
        <begin position="51"/>
        <end position="175"/>
    </location>
</feature>
<keyword evidence="3 7" id="KW-1003">Cell membrane</keyword>
<dbReference type="EMBL" id="JAKNHJ010000012">
    <property type="protein sequence ID" value="MCG4618195.1"/>
    <property type="molecule type" value="Genomic_DNA"/>
</dbReference>
<reference evidence="9" key="1">
    <citation type="submission" date="2022-01" db="EMBL/GenBank/DDBJ databases">
        <title>Collection of gut derived symbiotic bacterial strains cultured from healthy donors.</title>
        <authorList>
            <person name="Lin H."/>
            <person name="Kohout C."/>
            <person name="Waligurski E."/>
            <person name="Pamer E.G."/>
        </authorList>
    </citation>
    <scope>NUCLEOTIDE SEQUENCE</scope>
    <source>
        <strain evidence="9">DFI.7.46</strain>
    </source>
</reference>
<dbReference type="InterPro" id="IPR032816">
    <property type="entry name" value="VTT_dom"/>
</dbReference>
<evidence type="ECO:0000313" key="10">
    <source>
        <dbReference type="Proteomes" id="UP001200537"/>
    </source>
</evidence>
<evidence type="ECO:0000256" key="6">
    <source>
        <dbReference type="ARBA" id="ARBA00023136"/>
    </source>
</evidence>
<evidence type="ECO:0000256" key="5">
    <source>
        <dbReference type="ARBA" id="ARBA00022989"/>
    </source>
</evidence>
<name>A0AAJ1BC83_9ACTO</name>
<sequence>MFASVVAAGALDYLTDPNLLLNTLLAELGGWMVAAVALIVFIESGVLFPVLPGDSMIFALGILHNRIPGVPEWLTFLILFIAAICGNMVGYWLGRKYGRRLFKDNARYLSTENMHKSEDFFRRYGGVALVLARFVPFVRTFVPIIAGIGKQNYRLFLIWNMVGAALWIGAFMLAGVLLGDIPVVANNVEVIAIAIVAISVLPMVFSFFKTRSSKQKAAK</sequence>
<dbReference type="Pfam" id="PF09335">
    <property type="entry name" value="VTT_dom"/>
    <property type="match status" value="1"/>
</dbReference>
<dbReference type="InterPro" id="IPR032818">
    <property type="entry name" value="DedA-like"/>
</dbReference>
<feature type="transmembrane region" description="Helical" evidence="7">
    <location>
        <begin position="73"/>
        <end position="93"/>
    </location>
</feature>
<dbReference type="RefSeq" id="WP_024059612.1">
    <property type="nucleotide sequence ID" value="NZ_CBCTPO010000007.1"/>
</dbReference>
<keyword evidence="4 7" id="KW-0812">Transmembrane</keyword>
<keyword evidence="6 7" id="KW-0472">Membrane</keyword>
<protein>
    <submittedName>
        <fullName evidence="9">VTT domain-containing protein</fullName>
    </submittedName>
</protein>
<evidence type="ECO:0000256" key="2">
    <source>
        <dbReference type="ARBA" id="ARBA00010792"/>
    </source>
</evidence>
<dbReference type="GO" id="GO:0005886">
    <property type="term" value="C:plasma membrane"/>
    <property type="evidence" value="ECO:0007669"/>
    <property type="project" value="UniProtKB-SubCell"/>
</dbReference>
<evidence type="ECO:0000256" key="7">
    <source>
        <dbReference type="RuleBase" id="RU367016"/>
    </source>
</evidence>
<dbReference type="AlphaFoldDB" id="A0AAJ1BC83"/>
<gene>
    <name evidence="9" type="ORF">L0M99_06775</name>
</gene>
<comment type="subcellular location">
    <subcellularLocation>
        <location evidence="1 7">Cell membrane</location>
        <topology evidence="1 7">Multi-pass membrane protein</topology>
    </subcellularLocation>
</comment>
<evidence type="ECO:0000259" key="8">
    <source>
        <dbReference type="Pfam" id="PF09335"/>
    </source>
</evidence>
<evidence type="ECO:0000256" key="1">
    <source>
        <dbReference type="ARBA" id="ARBA00004651"/>
    </source>
</evidence>
<comment type="similarity">
    <text evidence="2 7">Belongs to the DedA family.</text>
</comment>
<comment type="caution">
    <text evidence="9">The sequence shown here is derived from an EMBL/GenBank/DDBJ whole genome shotgun (WGS) entry which is preliminary data.</text>
</comment>
<keyword evidence="5 7" id="KW-1133">Transmembrane helix</keyword>
<evidence type="ECO:0000313" key="9">
    <source>
        <dbReference type="EMBL" id="MCG4618195.1"/>
    </source>
</evidence>
<proteinExistence type="inferred from homology"/>
<dbReference type="PANTHER" id="PTHR30353:SF0">
    <property type="entry name" value="TRANSMEMBRANE PROTEIN"/>
    <property type="match status" value="1"/>
</dbReference>
<evidence type="ECO:0000256" key="4">
    <source>
        <dbReference type="ARBA" id="ARBA00022692"/>
    </source>
</evidence>
<dbReference type="Proteomes" id="UP001200537">
    <property type="component" value="Unassembled WGS sequence"/>
</dbReference>
<dbReference type="PANTHER" id="PTHR30353">
    <property type="entry name" value="INNER MEMBRANE PROTEIN DEDA-RELATED"/>
    <property type="match status" value="1"/>
</dbReference>
<feature type="transmembrane region" description="Helical" evidence="7">
    <location>
        <begin position="28"/>
        <end position="52"/>
    </location>
</feature>